<evidence type="ECO:0000256" key="9">
    <source>
        <dbReference type="ARBA" id="ARBA00048721"/>
    </source>
</evidence>
<dbReference type="NCBIfam" id="TIGR00482">
    <property type="entry name" value="nicotinate (nicotinamide) nucleotide adenylyltransferase"/>
    <property type="match status" value="1"/>
</dbReference>
<evidence type="ECO:0000256" key="7">
    <source>
        <dbReference type="ARBA" id="ARBA00022840"/>
    </source>
</evidence>
<keyword evidence="5 10" id="KW-0548">Nucleotidyltransferase</keyword>
<evidence type="ECO:0000313" key="13">
    <source>
        <dbReference type="Proteomes" id="UP000481621"/>
    </source>
</evidence>
<comment type="function">
    <text evidence="1 10">Catalyzes the reversible adenylation of nicotinate mononucleotide (NaMN) to nicotinic acid adenine dinucleotide (NaAD).</text>
</comment>
<gene>
    <name evidence="10" type="primary">nadD</name>
    <name evidence="12" type="ORF">G4Z05_12110</name>
</gene>
<comment type="catalytic activity">
    <reaction evidence="9 10">
        <text>nicotinate beta-D-ribonucleotide + ATP + H(+) = deamido-NAD(+) + diphosphate</text>
        <dbReference type="Rhea" id="RHEA:22860"/>
        <dbReference type="ChEBI" id="CHEBI:15378"/>
        <dbReference type="ChEBI" id="CHEBI:30616"/>
        <dbReference type="ChEBI" id="CHEBI:33019"/>
        <dbReference type="ChEBI" id="CHEBI:57502"/>
        <dbReference type="ChEBI" id="CHEBI:58437"/>
        <dbReference type="EC" id="2.7.7.18"/>
    </reaction>
</comment>
<evidence type="ECO:0000313" key="12">
    <source>
        <dbReference type="EMBL" id="NEX79602.1"/>
    </source>
</evidence>
<dbReference type="EC" id="2.7.7.18" evidence="10"/>
<dbReference type="CDD" id="cd02165">
    <property type="entry name" value="NMNAT"/>
    <property type="match status" value="1"/>
</dbReference>
<protein>
    <recommendedName>
        <fullName evidence="10">Probable nicotinate-nucleotide adenylyltransferase</fullName>
        <ecNumber evidence="10">2.7.7.18</ecNumber>
    </recommendedName>
    <alternativeName>
        <fullName evidence="10">Deamido-NAD(+) diphosphorylase</fullName>
    </alternativeName>
    <alternativeName>
        <fullName evidence="10">Deamido-NAD(+) pyrophosphorylase</fullName>
    </alternativeName>
    <alternativeName>
        <fullName evidence="10">Nicotinate mononucleotide adenylyltransferase</fullName>
        <shortName evidence="10">NaMN adenylyltransferase</shortName>
    </alternativeName>
</protein>
<feature type="domain" description="Cytidyltransferase-like" evidence="11">
    <location>
        <begin position="6"/>
        <end position="162"/>
    </location>
</feature>
<comment type="pathway">
    <text evidence="2 10">Cofactor biosynthesis; NAD(+) biosynthesis; deamido-NAD(+) from nicotinate D-ribonucleotide: step 1/1.</text>
</comment>
<evidence type="ECO:0000256" key="3">
    <source>
        <dbReference type="ARBA" id="ARBA00022642"/>
    </source>
</evidence>
<evidence type="ECO:0000259" key="11">
    <source>
        <dbReference type="Pfam" id="PF01467"/>
    </source>
</evidence>
<dbReference type="NCBIfam" id="NF000840">
    <property type="entry name" value="PRK00071.1-3"/>
    <property type="match status" value="1"/>
</dbReference>
<evidence type="ECO:0000256" key="1">
    <source>
        <dbReference type="ARBA" id="ARBA00002324"/>
    </source>
</evidence>
<keyword evidence="13" id="KW-1185">Reference proteome</keyword>
<organism evidence="12 13">
    <name type="scientific">Neobacillus thermocopriae</name>
    <dbReference type="NCBI Taxonomy" id="1215031"/>
    <lineage>
        <taxon>Bacteria</taxon>
        <taxon>Bacillati</taxon>
        <taxon>Bacillota</taxon>
        <taxon>Bacilli</taxon>
        <taxon>Bacillales</taxon>
        <taxon>Bacillaceae</taxon>
        <taxon>Neobacillus</taxon>
    </lineage>
</organism>
<comment type="similarity">
    <text evidence="10">Belongs to the NadD family.</text>
</comment>
<dbReference type="GO" id="GO:0005524">
    <property type="term" value="F:ATP binding"/>
    <property type="evidence" value="ECO:0007669"/>
    <property type="project" value="UniProtKB-KW"/>
</dbReference>
<accession>A0A6B3TSF9</accession>
<dbReference type="UniPathway" id="UPA00253">
    <property type="reaction ID" value="UER00332"/>
</dbReference>
<dbReference type="GO" id="GO:0004515">
    <property type="term" value="F:nicotinate-nucleotide adenylyltransferase activity"/>
    <property type="evidence" value="ECO:0007669"/>
    <property type="project" value="UniProtKB-UniRule"/>
</dbReference>
<dbReference type="AlphaFoldDB" id="A0A6B3TSF9"/>
<name>A0A6B3TSF9_9BACI</name>
<dbReference type="InterPro" id="IPR005248">
    <property type="entry name" value="NadD/NMNAT"/>
</dbReference>
<reference evidence="12" key="1">
    <citation type="submission" date="2020-02" db="EMBL/GenBank/DDBJ databases">
        <title>Bacillus sedimentmangrovi sp. nov., isolated from sediment of the mangrove ecosystem.</title>
        <authorList>
            <person name="Liu G."/>
        </authorList>
    </citation>
    <scope>NUCLEOTIDE SEQUENCE [LARGE SCALE GENOMIC DNA]</scope>
    <source>
        <strain evidence="12">SgZ-7</strain>
    </source>
</reference>
<evidence type="ECO:0000256" key="4">
    <source>
        <dbReference type="ARBA" id="ARBA00022679"/>
    </source>
</evidence>
<dbReference type="RefSeq" id="WP_163252132.1">
    <property type="nucleotide sequence ID" value="NZ_JAAIUV010000019.1"/>
</dbReference>
<comment type="caution">
    <text evidence="12">The sequence shown here is derived from an EMBL/GenBank/DDBJ whole genome shotgun (WGS) entry which is preliminary data.</text>
</comment>
<evidence type="ECO:0000256" key="5">
    <source>
        <dbReference type="ARBA" id="ARBA00022695"/>
    </source>
</evidence>
<dbReference type="InterPro" id="IPR014729">
    <property type="entry name" value="Rossmann-like_a/b/a_fold"/>
</dbReference>
<dbReference type="InterPro" id="IPR004821">
    <property type="entry name" value="Cyt_trans-like"/>
</dbReference>
<proteinExistence type="inferred from homology"/>
<evidence type="ECO:0000256" key="10">
    <source>
        <dbReference type="HAMAP-Rule" id="MF_00244"/>
    </source>
</evidence>
<evidence type="ECO:0000256" key="8">
    <source>
        <dbReference type="ARBA" id="ARBA00023027"/>
    </source>
</evidence>
<sequence>MKRIGILGGTFDPPHNGHLLIANEVQSSLNLDEVWFMPNQEPPHKMKSGSASNENRLEMLERAIKDNKAFHIQPLELEREGPSYTFDTMKILHEKYEGYQFFFIIGADMIEYLPKWHKIDELIKLVQFVGVKRPSYNHQTDYPILYVDVPLFDVSSSMIRERLNTGKTVKYLLPELVIDYIEENHLYGT</sequence>
<keyword evidence="4 10" id="KW-0808">Transferase</keyword>
<dbReference type="SUPFAM" id="SSF52374">
    <property type="entry name" value="Nucleotidylyl transferase"/>
    <property type="match status" value="1"/>
</dbReference>
<keyword evidence="8 10" id="KW-0520">NAD</keyword>
<keyword evidence="3 10" id="KW-0662">Pyridine nucleotide biosynthesis</keyword>
<dbReference type="NCBIfam" id="TIGR00125">
    <property type="entry name" value="cyt_tran_rel"/>
    <property type="match status" value="1"/>
</dbReference>
<keyword evidence="7 10" id="KW-0067">ATP-binding</keyword>
<dbReference type="Gene3D" id="3.40.50.620">
    <property type="entry name" value="HUPs"/>
    <property type="match status" value="1"/>
</dbReference>
<dbReference type="NCBIfam" id="NF000841">
    <property type="entry name" value="PRK00071.1-4"/>
    <property type="match status" value="1"/>
</dbReference>
<dbReference type="PANTHER" id="PTHR39321">
    <property type="entry name" value="NICOTINATE-NUCLEOTIDE ADENYLYLTRANSFERASE-RELATED"/>
    <property type="match status" value="1"/>
</dbReference>
<evidence type="ECO:0000256" key="2">
    <source>
        <dbReference type="ARBA" id="ARBA00005019"/>
    </source>
</evidence>
<dbReference type="PANTHER" id="PTHR39321:SF3">
    <property type="entry name" value="PHOSPHOPANTETHEINE ADENYLYLTRANSFERASE"/>
    <property type="match status" value="1"/>
</dbReference>
<dbReference type="GO" id="GO:0009435">
    <property type="term" value="P:NAD+ biosynthetic process"/>
    <property type="evidence" value="ECO:0007669"/>
    <property type="project" value="UniProtKB-UniRule"/>
</dbReference>
<dbReference type="EMBL" id="JAAIUV010000019">
    <property type="protein sequence ID" value="NEX79602.1"/>
    <property type="molecule type" value="Genomic_DNA"/>
</dbReference>
<keyword evidence="6 10" id="KW-0547">Nucleotide-binding</keyword>
<dbReference type="Proteomes" id="UP000481621">
    <property type="component" value="Unassembled WGS sequence"/>
</dbReference>
<dbReference type="Pfam" id="PF01467">
    <property type="entry name" value="CTP_transf_like"/>
    <property type="match status" value="1"/>
</dbReference>
<evidence type="ECO:0000256" key="6">
    <source>
        <dbReference type="ARBA" id="ARBA00022741"/>
    </source>
</evidence>
<dbReference type="HAMAP" id="MF_00244">
    <property type="entry name" value="NaMN_adenylyltr"/>
    <property type="match status" value="1"/>
</dbReference>
<dbReference type="FunFam" id="3.40.50.620:FF:000079">
    <property type="entry name" value="Probable nicotinate-nucleotide adenylyltransferase"/>
    <property type="match status" value="1"/>
</dbReference>